<evidence type="ECO:0000256" key="1">
    <source>
        <dbReference type="SAM" id="MobiDB-lite"/>
    </source>
</evidence>
<sequence length="883" mass="92254">MDANSQEDGNMGMGSGTSTNRIHPSSSPSALKSASASSSTLHSTASLHSTTTSPRNINTGGAAGTAQNAAVTGAALAFSNSEKASGGKSKAVPPVPNKNRVLLNSGADGRKGGSASANSIANTYSGKDGASAAAAAARARVGGSPVGGKGVAGSGESVGGTTRSSSTVSVMDERMGYGQQIMGMGRTGESEATDEGSIDGGSEYQGGQRQLQKRIQQRPRHLQPPFSSGASTPASGSNAKNSSAAFMAANVAAKRSVVNSPNHTGQSQGMGVGIGMGGVKQASPLPSRRQSYASLDNGERRLDVSSIPPTRSLVGMWEQTERGAMKGGGSGGGGDEIVNRQESPRSRPASSHAPMSISKPAVLARPVSSYALIPEQTKPTTKPQVQPRPSSSQAPIAGQMVSISNPPVQPRPVSSYTSGSKAVGPSLKPPAQKPVAHNTRPTSPHGPLPNPSTKPSIRPLPQRVSADVPPPTKQSTKPPMKFVQPASSHAPEPTESSSNLSVQKPSIPPPQSSSTNVPAPENQFTNPPMEAPRPLSMHTSILNSTDSSLKPSTQHPRRASTIKPPPRPSRPTQTSQPPVSKSSYNDDDDNDGSSDDSFVSASSQPKPRSPSWRAKLAQQNRLQSSSISTMTVNSLADAIVAGSLASSRASSPSMSSGTLRPPPPPTRRHKNISLFQSDTSRTPTPPHIAGSGNTPGVTVLKTTMRKPKTEKELKEEAGEGQKRRGKKHLVKKHPNKHHEGDRKRWRDLITEKERKRYEAVWASNKGLFPYTANERGEVVDVEGAEGSVPGVVVRDIWDRSRLPADVLEEVWGLVERRGAGVGVGDPNENPGAGGGRLGKEEFVVGLWLIDQRLKGRKLPGRVGKSVWGSAEGIGGIKIRDLSR</sequence>
<dbReference type="EMBL" id="CP063412">
    <property type="protein sequence ID" value="QSZ37200.1"/>
    <property type="molecule type" value="Genomic_DNA"/>
</dbReference>
<keyword evidence="4" id="KW-1185">Reference proteome</keyword>
<feature type="compositionally biased region" description="Basic residues" evidence="1">
    <location>
        <begin position="723"/>
        <end position="736"/>
    </location>
</feature>
<proteinExistence type="predicted"/>
<feature type="domain" description="EH" evidence="2">
    <location>
        <begin position="746"/>
        <end position="872"/>
    </location>
</feature>
<feature type="region of interest" description="Disordered" evidence="1">
    <location>
        <begin position="141"/>
        <end position="170"/>
    </location>
</feature>
<feature type="compositionally biased region" description="Polar residues" evidence="1">
    <location>
        <begin position="617"/>
        <end position="627"/>
    </location>
</feature>
<feature type="region of interest" description="Disordered" evidence="1">
    <location>
        <begin position="80"/>
        <end position="116"/>
    </location>
</feature>
<reference evidence="3" key="1">
    <citation type="submission" date="2020-10" db="EMBL/GenBank/DDBJ databases">
        <title>Genome Sequence of Monilinia vaccinii-corymbosi Sheds Light on Mummy Berry Disease Infection of Blueberry and Mating Type.</title>
        <authorList>
            <person name="Yow A.G."/>
            <person name="Zhang Y."/>
            <person name="Bansal K."/>
            <person name="Eacker S.M."/>
            <person name="Sullivan S."/>
            <person name="Liachko I."/>
            <person name="Cubeta M.A."/>
            <person name="Rollins J.A."/>
            <person name="Ashrafi H."/>
        </authorList>
    </citation>
    <scope>NUCLEOTIDE SEQUENCE</scope>
    <source>
        <strain evidence="3">RL-1</strain>
    </source>
</reference>
<feature type="compositionally biased region" description="Basic residues" evidence="1">
    <location>
        <begin position="211"/>
        <end position="221"/>
    </location>
</feature>
<feature type="compositionally biased region" description="Low complexity" evidence="1">
    <location>
        <begin position="346"/>
        <end position="356"/>
    </location>
</feature>
<gene>
    <name evidence="3" type="ORF">DSL72_009294</name>
</gene>
<feature type="region of interest" description="Disordered" evidence="1">
    <location>
        <begin position="1"/>
        <end position="66"/>
    </location>
</feature>
<feature type="compositionally biased region" description="Acidic residues" evidence="1">
    <location>
        <begin position="585"/>
        <end position="594"/>
    </location>
</feature>
<dbReference type="SUPFAM" id="SSF47473">
    <property type="entry name" value="EF-hand"/>
    <property type="match status" value="1"/>
</dbReference>
<feature type="compositionally biased region" description="Polar residues" evidence="1">
    <location>
        <begin position="377"/>
        <end position="394"/>
    </location>
</feature>
<feature type="region of interest" description="Disordered" evidence="1">
    <location>
        <begin position="258"/>
        <end position="627"/>
    </location>
</feature>
<feature type="compositionally biased region" description="Gly residues" evidence="1">
    <location>
        <begin position="144"/>
        <end position="158"/>
    </location>
</feature>
<feature type="compositionally biased region" description="Gly residues" evidence="1">
    <location>
        <begin position="325"/>
        <end position="335"/>
    </location>
</feature>
<feature type="compositionally biased region" description="Low complexity" evidence="1">
    <location>
        <begin position="159"/>
        <end position="170"/>
    </location>
</feature>
<feature type="compositionally biased region" description="Polar residues" evidence="1">
    <location>
        <begin position="673"/>
        <end position="682"/>
    </location>
</feature>
<feature type="compositionally biased region" description="Low complexity" evidence="1">
    <location>
        <begin position="570"/>
        <end position="583"/>
    </location>
</feature>
<name>A0A8A3PPZ2_9HELO</name>
<evidence type="ECO:0000313" key="3">
    <source>
        <dbReference type="EMBL" id="QSZ37200.1"/>
    </source>
</evidence>
<dbReference type="AlphaFoldDB" id="A0A8A3PPZ2"/>
<feature type="compositionally biased region" description="Gly residues" evidence="1">
    <location>
        <begin position="268"/>
        <end position="278"/>
    </location>
</feature>
<feature type="compositionally biased region" description="Low complexity" evidence="1">
    <location>
        <begin position="23"/>
        <end position="54"/>
    </location>
</feature>
<feature type="compositionally biased region" description="Polar residues" evidence="1">
    <location>
        <begin position="537"/>
        <end position="554"/>
    </location>
</feature>
<organism evidence="3 4">
    <name type="scientific">Monilinia vaccinii-corymbosi</name>
    <dbReference type="NCBI Taxonomy" id="61207"/>
    <lineage>
        <taxon>Eukaryota</taxon>
        <taxon>Fungi</taxon>
        <taxon>Dikarya</taxon>
        <taxon>Ascomycota</taxon>
        <taxon>Pezizomycotina</taxon>
        <taxon>Leotiomycetes</taxon>
        <taxon>Helotiales</taxon>
        <taxon>Sclerotiniaceae</taxon>
        <taxon>Monilinia</taxon>
    </lineage>
</organism>
<feature type="compositionally biased region" description="Polar residues" evidence="1">
    <location>
        <begin position="494"/>
        <end position="504"/>
    </location>
</feature>
<dbReference type="Gene3D" id="1.10.238.10">
    <property type="entry name" value="EF-hand"/>
    <property type="match status" value="1"/>
</dbReference>
<evidence type="ECO:0000259" key="2">
    <source>
        <dbReference type="SMART" id="SM00027"/>
    </source>
</evidence>
<feature type="compositionally biased region" description="Polar residues" evidence="1">
    <location>
        <begin position="401"/>
        <end position="420"/>
    </location>
</feature>
<dbReference type="SMART" id="SM00027">
    <property type="entry name" value="EH"/>
    <property type="match status" value="1"/>
</dbReference>
<feature type="region of interest" description="Disordered" evidence="1">
    <location>
        <begin position="644"/>
        <end position="741"/>
    </location>
</feature>
<dbReference type="OrthoDB" id="10045710at2759"/>
<feature type="compositionally biased region" description="Low complexity" evidence="1">
    <location>
        <begin position="644"/>
        <end position="656"/>
    </location>
</feature>
<dbReference type="InterPro" id="IPR000261">
    <property type="entry name" value="EH_dom"/>
</dbReference>
<dbReference type="InterPro" id="IPR011992">
    <property type="entry name" value="EF-hand-dom_pair"/>
</dbReference>
<feature type="compositionally biased region" description="Basic and acidic residues" evidence="1">
    <location>
        <begin position="707"/>
        <end position="722"/>
    </location>
</feature>
<dbReference type="Proteomes" id="UP000672032">
    <property type="component" value="Chromosome 8"/>
</dbReference>
<evidence type="ECO:0000313" key="4">
    <source>
        <dbReference type="Proteomes" id="UP000672032"/>
    </source>
</evidence>
<feature type="region of interest" description="Disordered" evidence="1">
    <location>
        <begin position="186"/>
        <end position="241"/>
    </location>
</feature>
<accession>A0A8A3PPZ2</accession>
<protein>
    <recommendedName>
        <fullName evidence="2">EH domain-containing protein</fullName>
    </recommendedName>
</protein>